<keyword evidence="2" id="KW-1185">Reference proteome</keyword>
<accession>A0A3M7P7M2</accession>
<dbReference type="Proteomes" id="UP000276133">
    <property type="component" value="Unassembled WGS sequence"/>
</dbReference>
<organism evidence="1 2">
    <name type="scientific">Brachionus plicatilis</name>
    <name type="common">Marine rotifer</name>
    <name type="synonym">Brachionus muelleri</name>
    <dbReference type="NCBI Taxonomy" id="10195"/>
    <lineage>
        <taxon>Eukaryota</taxon>
        <taxon>Metazoa</taxon>
        <taxon>Spiralia</taxon>
        <taxon>Gnathifera</taxon>
        <taxon>Rotifera</taxon>
        <taxon>Eurotatoria</taxon>
        <taxon>Monogononta</taxon>
        <taxon>Pseudotrocha</taxon>
        <taxon>Ploima</taxon>
        <taxon>Brachionidae</taxon>
        <taxon>Brachionus</taxon>
    </lineage>
</organism>
<sequence>MKFILIDDRKQFFSNFFPDARFFSKKSLKKSFQVINAKQTLRKLHLKRGSYGYTNLVQKLCFRPFVKIKKNN</sequence>
<proteinExistence type="predicted"/>
<evidence type="ECO:0000313" key="1">
    <source>
        <dbReference type="EMBL" id="RMZ95086.1"/>
    </source>
</evidence>
<comment type="caution">
    <text evidence="1">The sequence shown here is derived from an EMBL/GenBank/DDBJ whole genome shotgun (WGS) entry which is preliminary data.</text>
</comment>
<dbReference type="AlphaFoldDB" id="A0A3M7P7M2"/>
<name>A0A3M7P7M2_BRAPC</name>
<reference evidence="1 2" key="1">
    <citation type="journal article" date="2018" name="Sci. Rep.">
        <title>Genomic signatures of local adaptation to the degree of environmental predictability in rotifers.</title>
        <authorList>
            <person name="Franch-Gras L."/>
            <person name="Hahn C."/>
            <person name="Garcia-Roger E.M."/>
            <person name="Carmona M.J."/>
            <person name="Serra M."/>
            <person name="Gomez A."/>
        </authorList>
    </citation>
    <scope>NUCLEOTIDE SEQUENCE [LARGE SCALE GENOMIC DNA]</scope>
    <source>
        <strain evidence="1">HYR1</strain>
    </source>
</reference>
<gene>
    <name evidence="1" type="ORF">BpHYR1_040323</name>
</gene>
<protein>
    <submittedName>
        <fullName evidence="1">Uncharacterized protein</fullName>
    </submittedName>
</protein>
<dbReference type="EMBL" id="REGN01012602">
    <property type="protein sequence ID" value="RMZ95086.1"/>
    <property type="molecule type" value="Genomic_DNA"/>
</dbReference>
<evidence type="ECO:0000313" key="2">
    <source>
        <dbReference type="Proteomes" id="UP000276133"/>
    </source>
</evidence>